<dbReference type="Gene3D" id="3.40.50.300">
    <property type="entry name" value="P-loop containing nucleotide triphosphate hydrolases"/>
    <property type="match status" value="1"/>
</dbReference>
<dbReference type="InterPro" id="IPR017911">
    <property type="entry name" value="MacB-like_ATP-bd"/>
</dbReference>
<dbReference type="Proteomes" id="UP000244792">
    <property type="component" value="Chromosome"/>
</dbReference>
<dbReference type="RefSeq" id="WP_108309252.1">
    <property type="nucleotide sequence ID" value="NZ_CP020921.1"/>
</dbReference>
<proteinExistence type="inferred from homology"/>
<dbReference type="GO" id="GO:0005886">
    <property type="term" value="C:plasma membrane"/>
    <property type="evidence" value="ECO:0007669"/>
    <property type="project" value="TreeGrafter"/>
</dbReference>
<dbReference type="OrthoDB" id="9810992at2"/>
<evidence type="ECO:0000256" key="1">
    <source>
        <dbReference type="ARBA" id="ARBA00022448"/>
    </source>
</evidence>
<name>A0A2R4W163_THEAF</name>
<dbReference type="GO" id="GO:0005524">
    <property type="term" value="F:ATP binding"/>
    <property type="evidence" value="ECO:0007669"/>
    <property type="project" value="UniProtKB-KW"/>
</dbReference>
<dbReference type="AlphaFoldDB" id="A0A2R4W163"/>
<dbReference type="SMART" id="SM00382">
    <property type="entry name" value="AAA"/>
    <property type="match status" value="1"/>
</dbReference>
<dbReference type="InterPro" id="IPR003439">
    <property type="entry name" value="ABC_transporter-like_ATP-bd"/>
</dbReference>
<sequence length="246" mass="27589">MNEKIIELENIQKVYKSGTLETVVLRDISFVINKGEFASIMAPSGSGKTTLMNIIGLLDRPTGGRYFLDNKEVSKLSDNELAHLRNQYIGFIFQQFHLLPDLTAIENVLLPSVYAKNPPPDIRDRAKKYLETVGLGERLNFYPSELSGGQQQRVAIARSLINNPKLILADEPTGNLDPQSGMEILSVFQKLNEEGITILMVTHSPEIALFTKKVITLSFGKVLKEDIIKNPKSAQEELQKMYMINP</sequence>
<dbReference type="EMBL" id="CP020921">
    <property type="protein sequence ID" value="AWB10456.1"/>
    <property type="molecule type" value="Genomic_DNA"/>
</dbReference>
<keyword evidence="3 6" id="KW-0067">ATP-binding</keyword>
<keyword evidence="1" id="KW-0813">Transport</keyword>
<organism evidence="6 7">
    <name type="scientific">Thermodesulfobium acidiphilum</name>
    <dbReference type="NCBI Taxonomy" id="1794699"/>
    <lineage>
        <taxon>Bacteria</taxon>
        <taxon>Pseudomonadati</taxon>
        <taxon>Thermodesulfobiota</taxon>
        <taxon>Thermodesulfobiia</taxon>
        <taxon>Thermodesulfobiales</taxon>
        <taxon>Thermodesulfobiaceae</taxon>
        <taxon>Thermodesulfobium</taxon>
    </lineage>
</organism>
<dbReference type="InterPro" id="IPR027417">
    <property type="entry name" value="P-loop_NTPase"/>
</dbReference>
<dbReference type="CDD" id="cd03255">
    <property type="entry name" value="ABC_MJ0796_LolCDE_FtsE"/>
    <property type="match status" value="1"/>
</dbReference>
<evidence type="ECO:0000256" key="3">
    <source>
        <dbReference type="ARBA" id="ARBA00022840"/>
    </source>
</evidence>
<dbReference type="InterPro" id="IPR003593">
    <property type="entry name" value="AAA+_ATPase"/>
</dbReference>
<comment type="similarity">
    <text evidence="4">Belongs to the ABC transporter superfamily. Macrolide exporter (TC 3.A.1.122) family.</text>
</comment>
<reference evidence="6 7" key="1">
    <citation type="submission" date="2017-04" db="EMBL/GenBank/DDBJ databases">
        <title>Genomic insights into metabolism of Thermodesulfobium acidiphilum.</title>
        <authorList>
            <person name="Toshchakov S.V."/>
            <person name="Frolov E.N."/>
            <person name="Kublanov I.V."/>
            <person name="Samarov N.I."/>
            <person name="Novikov A."/>
            <person name="Lebedinsky A.V."/>
            <person name="Bonch-Osmolovskaya E.A."/>
            <person name="Chernyh N.A."/>
        </authorList>
    </citation>
    <scope>NUCLEOTIDE SEQUENCE [LARGE SCALE GENOMIC DNA]</scope>
    <source>
        <strain evidence="6 7">3127-1</strain>
    </source>
</reference>
<evidence type="ECO:0000259" key="5">
    <source>
        <dbReference type="PROSITE" id="PS50893"/>
    </source>
</evidence>
<evidence type="ECO:0000313" key="6">
    <source>
        <dbReference type="EMBL" id="AWB10456.1"/>
    </source>
</evidence>
<gene>
    <name evidence="6" type="ORF">TDSAC_1110</name>
</gene>
<dbReference type="Pfam" id="PF00005">
    <property type="entry name" value="ABC_tran"/>
    <property type="match status" value="1"/>
</dbReference>
<evidence type="ECO:0000313" key="7">
    <source>
        <dbReference type="Proteomes" id="UP000244792"/>
    </source>
</evidence>
<dbReference type="PANTHER" id="PTHR24220">
    <property type="entry name" value="IMPORT ATP-BINDING PROTEIN"/>
    <property type="match status" value="1"/>
</dbReference>
<dbReference type="FunFam" id="3.40.50.300:FF:000032">
    <property type="entry name" value="Export ABC transporter ATP-binding protein"/>
    <property type="match status" value="1"/>
</dbReference>
<protein>
    <submittedName>
        <fullName evidence="6">Putative ABC transport system ATP-binding protein</fullName>
    </submittedName>
</protein>
<evidence type="ECO:0000256" key="4">
    <source>
        <dbReference type="ARBA" id="ARBA00038388"/>
    </source>
</evidence>
<dbReference type="PROSITE" id="PS00211">
    <property type="entry name" value="ABC_TRANSPORTER_1"/>
    <property type="match status" value="1"/>
</dbReference>
<evidence type="ECO:0000256" key="2">
    <source>
        <dbReference type="ARBA" id="ARBA00022741"/>
    </source>
</evidence>
<feature type="domain" description="ABC transporter" evidence="5">
    <location>
        <begin position="6"/>
        <end position="244"/>
    </location>
</feature>
<dbReference type="KEGG" id="taci:TDSAC_1110"/>
<keyword evidence="7" id="KW-1185">Reference proteome</keyword>
<dbReference type="PROSITE" id="PS50893">
    <property type="entry name" value="ABC_TRANSPORTER_2"/>
    <property type="match status" value="1"/>
</dbReference>
<dbReference type="PANTHER" id="PTHR24220:SF86">
    <property type="entry name" value="ABC TRANSPORTER ABCH.1"/>
    <property type="match status" value="1"/>
</dbReference>
<dbReference type="InterPro" id="IPR015854">
    <property type="entry name" value="ABC_transpr_LolD-like"/>
</dbReference>
<keyword evidence="2" id="KW-0547">Nucleotide-binding</keyword>
<accession>A0A2R4W163</accession>
<dbReference type="SUPFAM" id="SSF52540">
    <property type="entry name" value="P-loop containing nucleoside triphosphate hydrolases"/>
    <property type="match status" value="1"/>
</dbReference>
<dbReference type="GO" id="GO:0022857">
    <property type="term" value="F:transmembrane transporter activity"/>
    <property type="evidence" value="ECO:0007669"/>
    <property type="project" value="TreeGrafter"/>
</dbReference>
<dbReference type="GO" id="GO:0016887">
    <property type="term" value="F:ATP hydrolysis activity"/>
    <property type="evidence" value="ECO:0007669"/>
    <property type="project" value="InterPro"/>
</dbReference>
<dbReference type="GO" id="GO:0098796">
    <property type="term" value="C:membrane protein complex"/>
    <property type="evidence" value="ECO:0007669"/>
    <property type="project" value="UniProtKB-ARBA"/>
</dbReference>
<dbReference type="InterPro" id="IPR017871">
    <property type="entry name" value="ABC_transporter-like_CS"/>
</dbReference>